<evidence type="ECO:0000256" key="1">
    <source>
        <dbReference type="ARBA" id="ARBA00004141"/>
    </source>
</evidence>
<proteinExistence type="inferred from homology"/>
<feature type="transmembrane region" description="Helical" evidence="12">
    <location>
        <begin position="102"/>
        <end position="125"/>
    </location>
</feature>
<evidence type="ECO:0000313" key="15">
    <source>
        <dbReference type="Proteomes" id="UP000736335"/>
    </source>
</evidence>
<keyword evidence="7" id="KW-0915">Sodium</keyword>
<evidence type="ECO:0000256" key="3">
    <source>
        <dbReference type="ARBA" id="ARBA00022448"/>
    </source>
</evidence>
<dbReference type="InterPro" id="IPR004712">
    <property type="entry name" value="Na+/H+_antiporter_fungi"/>
</dbReference>
<dbReference type="AlphaFoldDB" id="A0A9P6HRI7"/>
<feature type="region of interest" description="Disordered" evidence="11">
    <location>
        <begin position="461"/>
        <end position="502"/>
    </location>
</feature>
<organism evidence="14 15">
    <name type="scientific">Thelephora terrestris</name>
    <dbReference type="NCBI Taxonomy" id="56493"/>
    <lineage>
        <taxon>Eukaryota</taxon>
        <taxon>Fungi</taxon>
        <taxon>Dikarya</taxon>
        <taxon>Basidiomycota</taxon>
        <taxon>Agaricomycotina</taxon>
        <taxon>Agaricomycetes</taxon>
        <taxon>Thelephorales</taxon>
        <taxon>Thelephoraceae</taxon>
        <taxon>Thelephora</taxon>
    </lineage>
</organism>
<keyword evidence="9 12" id="KW-0472">Membrane</keyword>
<dbReference type="GO" id="GO:0030007">
    <property type="term" value="P:intracellular potassium ion homeostasis"/>
    <property type="evidence" value="ECO:0007669"/>
    <property type="project" value="TreeGrafter"/>
</dbReference>
<comment type="subcellular location">
    <subcellularLocation>
        <location evidence="1">Membrane</location>
        <topology evidence="1">Multi-pass membrane protein</topology>
    </subcellularLocation>
</comment>
<keyword evidence="8" id="KW-0406">Ion transport</keyword>
<dbReference type="InterPro" id="IPR006153">
    <property type="entry name" value="Cation/H_exchanger_TM"/>
</dbReference>
<evidence type="ECO:0000256" key="5">
    <source>
        <dbReference type="ARBA" id="ARBA00022692"/>
    </source>
</evidence>
<evidence type="ECO:0000256" key="7">
    <source>
        <dbReference type="ARBA" id="ARBA00023053"/>
    </source>
</evidence>
<keyword evidence="6 12" id="KW-1133">Transmembrane helix</keyword>
<dbReference type="PANTHER" id="PTHR31382:SF4">
    <property type="entry name" value="NA(+)_H(+) ANTIPORTER"/>
    <property type="match status" value="1"/>
</dbReference>
<keyword evidence="5 12" id="KW-0812">Transmembrane</keyword>
<gene>
    <name evidence="14" type="ORF">BJ322DRAFT_1032881</name>
</gene>
<reference evidence="14" key="2">
    <citation type="submission" date="2020-11" db="EMBL/GenBank/DDBJ databases">
        <authorList>
            <consortium name="DOE Joint Genome Institute"/>
            <person name="Kuo A."/>
            <person name="Miyauchi S."/>
            <person name="Kiss E."/>
            <person name="Drula E."/>
            <person name="Kohler A."/>
            <person name="Sanchez-Garcia M."/>
            <person name="Andreopoulos B."/>
            <person name="Barry K.W."/>
            <person name="Bonito G."/>
            <person name="Buee M."/>
            <person name="Carver A."/>
            <person name="Chen C."/>
            <person name="Cichocki N."/>
            <person name="Clum A."/>
            <person name="Culley D."/>
            <person name="Crous P.W."/>
            <person name="Fauchery L."/>
            <person name="Girlanda M."/>
            <person name="Hayes R."/>
            <person name="Keri Z."/>
            <person name="Labutti K."/>
            <person name="Lipzen A."/>
            <person name="Lombard V."/>
            <person name="Magnuson J."/>
            <person name="Maillard F."/>
            <person name="Morin E."/>
            <person name="Murat C."/>
            <person name="Nolan M."/>
            <person name="Ohm R."/>
            <person name="Pangilinan J."/>
            <person name="Pereira M."/>
            <person name="Perotto S."/>
            <person name="Peter M."/>
            <person name="Riley R."/>
            <person name="Sitrit Y."/>
            <person name="Stielow B."/>
            <person name="Szollosi G."/>
            <person name="Zifcakova L."/>
            <person name="Stursova M."/>
            <person name="Spatafora J.W."/>
            <person name="Tedersoo L."/>
            <person name="Vaario L.-M."/>
            <person name="Yamada A."/>
            <person name="Yan M."/>
            <person name="Wang P."/>
            <person name="Xu J."/>
            <person name="Bruns T."/>
            <person name="Baldrian P."/>
            <person name="Vilgalys R."/>
            <person name="Henrissat B."/>
            <person name="Grigoriev I.V."/>
            <person name="Hibbett D."/>
            <person name="Nagy L.G."/>
            <person name="Martin F.M."/>
        </authorList>
    </citation>
    <scope>NUCLEOTIDE SEQUENCE</scope>
    <source>
        <strain evidence="14">UH-Tt-Lm1</strain>
    </source>
</reference>
<evidence type="ECO:0000259" key="13">
    <source>
        <dbReference type="Pfam" id="PF00999"/>
    </source>
</evidence>
<feature type="transmembrane region" description="Helical" evidence="12">
    <location>
        <begin position="247"/>
        <end position="280"/>
    </location>
</feature>
<feature type="transmembrane region" description="Helical" evidence="12">
    <location>
        <begin position="292"/>
        <end position="311"/>
    </location>
</feature>
<keyword evidence="10" id="KW-0739">Sodium transport</keyword>
<evidence type="ECO:0000313" key="14">
    <source>
        <dbReference type="EMBL" id="KAF9793071.1"/>
    </source>
</evidence>
<keyword evidence="3" id="KW-0813">Transport</keyword>
<feature type="transmembrane region" description="Helical" evidence="12">
    <location>
        <begin position="403"/>
        <end position="426"/>
    </location>
</feature>
<feature type="domain" description="Cation/H+ exchanger transmembrane" evidence="13">
    <location>
        <begin position="26"/>
        <end position="426"/>
    </location>
</feature>
<dbReference type="OrthoDB" id="2190219at2759"/>
<evidence type="ECO:0000256" key="8">
    <source>
        <dbReference type="ARBA" id="ARBA00023065"/>
    </source>
</evidence>
<feature type="transmembrane region" description="Helical" evidence="12">
    <location>
        <begin position="204"/>
        <end position="227"/>
    </location>
</feature>
<dbReference type="Pfam" id="PF00999">
    <property type="entry name" value="Na_H_Exchanger"/>
    <property type="match status" value="1"/>
</dbReference>
<feature type="transmembrane region" description="Helical" evidence="12">
    <location>
        <begin position="362"/>
        <end position="383"/>
    </location>
</feature>
<accession>A0A9P6HRI7</accession>
<evidence type="ECO:0000256" key="9">
    <source>
        <dbReference type="ARBA" id="ARBA00023136"/>
    </source>
</evidence>
<evidence type="ECO:0000256" key="6">
    <source>
        <dbReference type="ARBA" id="ARBA00022989"/>
    </source>
</evidence>
<reference evidence="14" key="1">
    <citation type="journal article" date="2020" name="Nat. Commun.">
        <title>Large-scale genome sequencing of mycorrhizal fungi provides insights into the early evolution of symbiotic traits.</title>
        <authorList>
            <person name="Miyauchi S."/>
            <person name="Kiss E."/>
            <person name="Kuo A."/>
            <person name="Drula E."/>
            <person name="Kohler A."/>
            <person name="Sanchez-Garcia M."/>
            <person name="Morin E."/>
            <person name="Andreopoulos B."/>
            <person name="Barry K.W."/>
            <person name="Bonito G."/>
            <person name="Buee M."/>
            <person name="Carver A."/>
            <person name="Chen C."/>
            <person name="Cichocki N."/>
            <person name="Clum A."/>
            <person name="Culley D."/>
            <person name="Crous P.W."/>
            <person name="Fauchery L."/>
            <person name="Girlanda M."/>
            <person name="Hayes R.D."/>
            <person name="Keri Z."/>
            <person name="LaButti K."/>
            <person name="Lipzen A."/>
            <person name="Lombard V."/>
            <person name="Magnuson J."/>
            <person name="Maillard F."/>
            <person name="Murat C."/>
            <person name="Nolan M."/>
            <person name="Ohm R.A."/>
            <person name="Pangilinan J."/>
            <person name="Pereira M.F."/>
            <person name="Perotto S."/>
            <person name="Peter M."/>
            <person name="Pfister S."/>
            <person name="Riley R."/>
            <person name="Sitrit Y."/>
            <person name="Stielow J.B."/>
            <person name="Szollosi G."/>
            <person name="Zifcakova L."/>
            <person name="Stursova M."/>
            <person name="Spatafora J.W."/>
            <person name="Tedersoo L."/>
            <person name="Vaario L.M."/>
            <person name="Yamada A."/>
            <person name="Yan M."/>
            <person name="Wang P."/>
            <person name="Xu J."/>
            <person name="Bruns T."/>
            <person name="Baldrian P."/>
            <person name="Vilgalys R."/>
            <person name="Dunand C."/>
            <person name="Henrissat B."/>
            <person name="Grigoriev I.V."/>
            <person name="Hibbett D."/>
            <person name="Nagy L.G."/>
            <person name="Martin F.M."/>
        </authorList>
    </citation>
    <scope>NUCLEOTIDE SEQUENCE</scope>
    <source>
        <strain evidence="14">UH-Tt-Lm1</strain>
    </source>
</reference>
<dbReference type="GO" id="GO:0005886">
    <property type="term" value="C:plasma membrane"/>
    <property type="evidence" value="ECO:0007669"/>
    <property type="project" value="InterPro"/>
</dbReference>
<comment type="caution">
    <text evidence="14">The sequence shown here is derived from an EMBL/GenBank/DDBJ whole genome shotgun (WGS) entry which is preliminary data.</text>
</comment>
<feature type="transmembrane region" description="Helical" evidence="12">
    <location>
        <begin position="331"/>
        <end position="350"/>
    </location>
</feature>
<sequence length="521" mass="57251">MIELLAVTDPRLAYLVLGGFVAVFGLFSLLIREKWYISEVVIGTTFGIIMGPYAAGIFDPRSWASDNRMITLEVMRVVLAVGLFAIGVELPASYMGKHVRGLVVLVIPTMAIGWLVVAGFMFLLFPSLSFISCLVVAATLTPTDPVISAAIVGNGKYALEHVPAYLRNVISAESAANDGLAYPFLSLSIYLTVEATKGEAFKKWLLVGCLYQVILGTTFGAVMGYGFRKLLAYSHKKGLGDGQSFLIQYIALAFFTIGVASNVGMDDLLAAFAAGCAVSWDGNFKEETEKESFAAVIDLMLNCACFIYIGAWMDFASFNSPHLGITPWRLIVLFIWIAVFRRIPAILMLYKWVPEVKTWKEALFTGHFGPMGVGAMFISTLALSELKVPHNPPQDQEEYLAATLQIIVSFIVLCSIFIHGMSIPIYSAACQIRSRAPSLTRTWTSGRGKWDRWQLDWSNRIRRSGSKSPSQTITKRDEETGDRSGTQTKVGDTSGIDESEETASVVGVRNLYFDADVEMSR</sequence>
<dbReference type="EMBL" id="WIUZ02000001">
    <property type="protein sequence ID" value="KAF9793071.1"/>
    <property type="molecule type" value="Genomic_DNA"/>
</dbReference>
<dbReference type="PANTHER" id="PTHR31382">
    <property type="entry name" value="NA(+)/H(+) ANTIPORTER"/>
    <property type="match status" value="1"/>
</dbReference>
<feature type="transmembrane region" description="Helical" evidence="12">
    <location>
        <begin position="70"/>
        <end position="90"/>
    </location>
</feature>
<name>A0A9P6HRI7_9AGAM</name>
<comment type="similarity">
    <text evidence="2">Belongs to the fungal Na(+)/H(+) exchanger family.</text>
</comment>
<feature type="transmembrane region" description="Helical" evidence="12">
    <location>
        <begin position="37"/>
        <end position="58"/>
    </location>
</feature>
<evidence type="ECO:0000256" key="10">
    <source>
        <dbReference type="ARBA" id="ARBA00023201"/>
    </source>
</evidence>
<evidence type="ECO:0000256" key="2">
    <source>
        <dbReference type="ARBA" id="ARBA00005248"/>
    </source>
</evidence>
<dbReference type="GO" id="GO:0120029">
    <property type="term" value="P:proton export across plasma membrane"/>
    <property type="evidence" value="ECO:0007669"/>
    <property type="project" value="InterPro"/>
</dbReference>
<evidence type="ECO:0000256" key="12">
    <source>
        <dbReference type="SAM" id="Phobius"/>
    </source>
</evidence>
<dbReference type="Proteomes" id="UP000736335">
    <property type="component" value="Unassembled WGS sequence"/>
</dbReference>
<feature type="transmembrane region" description="Helical" evidence="12">
    <location>
        <begin position="12"/>
        <end position="31"/>
    </location>
</feature>
<dbReference type="GO" id="GO:0015385">
    <property type="term" value="F:sodium:proton antiporter activity"/>
    <property type="evidence" value="ECO:0007669"/>
    <property type="project" value="InterPro"/>
</dbReference>
<dbReference type="GO" id="GO:0036376">
    <property type="term" value="P:sodium ion export across plasma membrane"/>
    <property type="evidence" value="ECO:0007669"/>
    <property type="project" value="InterPro"/>
</dbReference>
<dbReference type="GO" id="GO:0042391">
    <property type="term" value="P:regulation of membrane potential"/>
    <property type="evidence" value="ECO:0007669"/>
    <property type="project" value="InterPro"/>
</dbReference>
<evidence type="ECO:0000256" key="11">
    <source>
        <dbReference type="SAM" id="MobiDB-lite"/>
    </source>
</evidence>
<keyword evidence="4" id="KW-0050">Antiport</keyword>
<evidence type="ECO:0000256" key="4">
    <source>
        <dbReference type="ARBA" id="ARBA00022449"/>
    </source>
</evidence>
<keyword evidence="15" id="KW-1185">Reference proteome</keyword>
<protein>
    <submittedName>
        <fullName evidence="14">Sodium/hydrogen exchanger family-domain-containing protein</fullName>
    </submittedName>
</protein>